<keyword evidence="6 12" id="KW-0808">Transferase</keyword>
<comment type="catalytic activity">
    <reaction evidence="11 12">
        <text>an alpha-D-Man-(1-&gt;3)-[alpha-D-Man-(1-&gt;6)]-beta-D-Man-(1-&gt;4)-beta-D-GlcNAc-(1-&gt;4)-alpha-D-GlcNAc-diphospho-di-trans,poly-cis-dolichol + 2 GDP-alpha-D-mannose = an alpha-D-Man-(1-&gt;2)-alpha-D-Man-(1-&gt;2)-alpha-D-Man-(1-&gt;3)-[alpha-D-Man-(1-&gt;6)]-beta-D-Man-(1-&gt;4)-beta-D-GlcNAc-(1-&gt;4)-alpha-D-GlcNAc-diphospho-di-trans,poly-cis-dolichol + 2 GDP + 2 H(+)</text>
        <dbReference type="Rhea" id="RHEA:29523"/>
        <dbReference type="Rhea" id="RHEA-COMP:19515"/>
        <dbReference type="Rhea" id="RHEA-COMP:19516"/>
        <dbReference type="ChEBI" id="CHEBI:15378"/>
        <dbReference type="ChEBI" id="CHEBI:57527"/>
        <dbReference type="ChEBI" id="CHEBI:58189"/>
        <dbReference type="ChEBI" id="CHEBI:132511"/>
        <dbReference type="ChEBI" id="CHEBI:132515"/>
        <dbReference type="EC" id="2.4.1.131"/>
    </reaction>
    <physiologicalReaction direction="left-to-right" evidence="11 12">
        <dbReference type="Rhea" id="RHEA:29524"/>
    </physiologicalReaction>
</comment>
<sequence length="483" mass="55546">MGTSLFMSFSFWTTASILSIWIVYTFFRLRVKNTINKHRTHILQSLGFASQDDPIFLGFFHPYCDAGGGGERVLWTALRDVQREFSDVICVVYTGDTDASREQIIFKVKTRFNIDLDPRRLAFIYLTNRYYIEDGRFPRFTLLLQSMASILVGYNALIQLVPDVYFDTMGYAFTYPLVYYLTHIKIAAYVHYPTISSDMLQRVYERRAQYNNDARLASSWFWTTGKLIYYRMFAKVYGFCGSFAEVVMVNSTWTKGHIDELWYTDADIVYPPCDTERLNELPLTDRKPMIISVAQFRPEKDHELQLKAMKRLIEKYPQWKNNNGSPVELVLIGSSRNMGDEQRITNLKQQCQQLGIEDMVRFEVNASFDVLVNCLGQGKVGLHTMWNEHFGIVVVEYQAAGLIPVAHKSAGPKMDIVVDYDGKPTGYLADDVETFADSLHAALSLSEQEYMAMAFNARASSSDRFSELAFSVELLRSLRRCLT</sequence>
<dbReference type="InterPro" id="IPR001296">
    <property type="entry name" value="Glyco_trans_1"/>
</dbReference>
<evidence type="ECO:0000256" key="12">
    <source>
        <dbReference type="RuleBase" id="RU367051"/>
    </source>
</evidence>
<gene>
    <name evidence="15" type="ORF">BCR42DRAFT_360842</name>
</gene>
<feature type="transmembrane region" description="Helical" evidence="12">
    <location>
        <begin position="173"/>
        <end position="192"/>
    </location>
</feature>
<comment type="pathway">
    <text evidence="2 12">Protein modification; protein glycosylation.</text>
</comment>
<keyword evidence="5 12" id="KW-0328">Glycosyltransferase</keyword>
<evidence type="ECO:0000256" key="11">
    <source>
        <dbReference type="ARBA" id="ARBA00045065"/>
    </source>
</evidence>
<dbReference type="Gene3D" id="3.40.50.2000">
    <property type="entry name" value="Glycogen Phosphorylase B"/>
    <property type="match status" value="1"/>
</dbReference>
<dbReference type="PANTHER" id="PTHR45919:SF1">
    <property type="entry name" value="GDP-MAN:MAN(3)GLCNAC(2)-PP-DOL ALPHA-1,2-MANNOSYLTRANSFERASE"/>
    <property type="match status" value="1"/>
</dbReference>
<evidence type="ECO:0000256" key="6">
    <source>
        <dbReference type="ARBA" id="ARBA00022679"/>
    </source>
</evidence>
<dbReference type="InterPro" id="IPR031814">
    <property type="entry name" value="ALG11_N"/>
</dbReference>
<dbReference type="InterPro" id="IPR038013">
    <property type="entry name" value="ALG11"/>
</dbReference>
<accession>A0A1X2I0V8</accession>
<evidence type="ECO:0000256" key="3">
    <source>
        <dbReference type="ARBA" id="ARBA00012645"/>
    </source>
</evidence>
<keyword evidence="10 12" id="KW-0472">Membrane</keyword>
<dbReference type="AlphaFoldDB" id="A0A1X2I0V8"/>
<reference evidence="15 16" key="1">
    <citation type="submission" date="2016-07" db="EMBL/GenBank/DDBJ databases">
        <title>Pervasive Adenine N6-methylation of Active Genes in Fungi.</title>
        <authorList>
            <consortium name="DOE Joint Genome Institute"/>
            <person name="Mondo S.J."/>
            <person name="Dannebaum R.O."/>
            <person name="Kuo R.C."/>
            <person name="Labutti K."/>
            <person name="Haridas S."/>
            <person name="Kuo A."/>
            <person name="Salamov A."/>
            <person name="Ahrendt S.R."/>
            <person name="Lipzen A."/>
            <person name="Sullivan W."/>
            <person name="Andreopoulos W.B."/>
            <person name="Clum A."/>
            <person name="Lindquist E."/>
            <person name="Daum C."/>
            <person name="Ramamoorthy G.K."/>
            <person name="Gryganskyi A."/>
            <person name="Culley D."/>
            <person name="Magnuson J.K."/>
            <person name="James T.Y."/>
            <person name="O'Malley M.A."/>
            <person name="Stajich J.E."/>
            <person name="Spatafora J.W."/>
            <person name="Visel A."/>
            <person name="Grigoriev I.V."/>
        </authorList>
    </citation>
    <scope>NUCLEOTIDE SEQUENCE [LARGE SCALE GENOMIC DNA]</scope>
    <source>
        <strain evidence="15 16">NRRL 1336</strain>
    </source>
</reference>
<dbReference type="GO" id="GO:0006488">
    <property type="term" value="P:dolichol-linked oligosaccharide biosynthetic process"/>
    <property type="evidence" value="ECO:0007669"/>
    <property type="project" value="EnsemblFungi"/>
</dbReference>
<feature type="transmembrane region" description="Helical" evidence="12">
    <location>
        <begin position="6"/>
        <end position="27"/>
    </location>
</feature>
<comment type="function">
    <text evidence="12">GDP-Man:Man(3)GlcNAc(2)-PP-Dol alpha-1,2-mannosyltransferase that operates in the biosynthetic pathway of dolichol-linked oligosaccharides, the glycan precursors employed in protein asparagine (N)-glycosylation. The assembly of dolichol-linked oligosaccharides begins on the cytosolic side of the endoplasmic reticulum membrane and finishes in its lumen. The sequential addition of sugars to dolichol pyrophosphate produces dolichol-linked oligosaccharides containing fourteen sugars, including two GlcNAcs, nine mannoses and three glucoses. Once assembled, the oligosaccharide is transferred from the lipid to nascent proteins by oligosaccharyltransferases. Catalyzes, on the cytoplasmic face of the endoplasmic reticulum, the addition of the fourth and fifth mannose residues to the dolichol-linked oligosaccharide chain, to produce Man(5)GlcNAc(2)-PP-dolichol core oligosaccharide.</text>
</comment>
<evidence type="ECO:0000256" key="1">
    <source>
        <dbReference type="ARBA" id="ARBA00004389"/>
    </source>
</evidence>
<dbReference type="Proteomes" id="UP000193560">
    <property type="component" value="Unassembled WGS sequence"/>
</dbReference>
<evidence type="ECO:0000256" key="7">
    <source>
        <dbReference type="ARBA" id="ARBA00022692"/>
    </source>
</evidence>
<evidence type="ECO:0000259" key="14">
    <source>
        <dbReference type="Pfam" id="PF15924"/>
    </source>
</evidence>
<dbReference type="GO" id="GO:0004377">
    <property type="term" value="F:GDP-Man:Man(3)GlcNAc(2)-PP-Dol alpha-1,2-mannosyltransferase activity"/>
    <property type="evidence" value="ECO:0007669"/>
    <property type="project" value="UniProtKB-UniRule"/>
</dbReference>
<feature type="transmembrane region" description="Helical" evidence="12">
    <location>
        <begin position="140"/>
        <end position="161"/>
    </location>
</feature>
<comment type="similarity">
    <text evidence="12">Belongs to the glycosyltransferase group 1 family. Glycosyltransferase 4 subfamily.</text>
</comment>
<dbReference type="EC" id="2.4.1.131" evidence="3 12"/>
<dbReference type="UniPathway" id="UPA00378"/>
<feature type="domain" description="ALG11 mannosyltransferase N-terminal" evidence="14">
    <location>
        <begin position="56"/>
        <end position="262"/>
    </location>
</feature>
<comment type="caution">
    <text evidence="15">The sequence shown here is derived from an EMBL/GenBank/DDBJ whole genome shotgun (WGS) entry which is preliminary data.</text>
</comment>
<organism evidence="15 16">
    <name type="scientific">Absidia repens</name>
    <dbReference type="NCBI Taxonomy" id="90262"/>
    <lineage>
        <taxon>Eukaryota</taxon>
        <taxon>Fungi</taxon>
        <taxon>Fungi incertae sedis</taxon>
        <taxon>Mucoromycota</taxon>
        <taxon>Mucoromycotina</taxon>
        <taxon>Mucoromycetes</taxon>
        <taxon>Mucorales</taxon>
        <taxon>Cunninghamellaceae</taxon>
        <taxon>Absidia</taxon>
    </lineage>
</organism>
<evidence type="ECO:0000256" key="10">
    <source>
        <dbReference type="ARBA" id="ARBA00023136"/>
    </source>
</evidence>
<evidence type="ECO:0000256" key="8">
    <source>
        <dbReference type="ARBA" id="ARBA00022824"/>
    </source>
</evidence>
<dbReference type="PANTHER" id="PTHR45919">
    <property type="entry name" value="GDP-MAN:MAN(3)GLCNAC(2)-PP-DOL ALPHA-1,2-MANNOSYLTRANSFERASE"/>
    <property type="match status" value="1"/>
</dbReference>
<dbReference type="EMBL" id="MCGE01000037">
    <property type="protein sequence ID" value="ORZ06920.1"/>
    <property type="molecule type" value="Genomic_DNA"/>
</dbReference>
<evidence type="ECO:0000256" key="2">
    <source>
        <dbReference type="ARBA" id="ARBA00004922"/>
    </source>
</evidence>
<evidence type="ECO:0000256" key="4">
    <source>
        <dbReference type="ARBA" id="ARBA00022018"/>
    </source>
</evidence>
<evidence type="ECO:0000256" key="5">
    <source>
        <dbReference type="ARBA" id="ARBA00022676"/>
    </source>
</evidence>
<dbReference type="Pfam" id="PF00534">
    <property type="entry name" value="Glycos_transf_1"/>
    <property type="match status" value="1"/>
</dbReference>
<keyword evidence="7 12" id="KW-0812">Transmembrane</keyword>
<dbReference type="STRING" id="90262.A0A1X2I0V8"/>
<keyword evidence="9 12" id="KW-1133">Transmembrane helix</keyword>
<comment type="subcellular location">
    <subcellularLocation>
        <location evidence="1">Endoplasmic reticulum membrane</location>
        <topology evidence="1">Single-pass membrane protein</topology>
    </subcellularLocation>
</comment>
<dbReference type="GO" id="GO:0005789">
    <property type="term" value="C:endoplasmic reticulum membrane"/>
    <property type="evidence" value="ECO:0007669"/>
    <property type="project" value="UniProtKB-SubCell"/>
</dbReference>
<feature type="domain" description="Glycosyl transferase family 1" evidence="13">
    <location>
        <begin position="280"/>
        <end position="457"/>
    </location>
</feature>
<keyword evidence="16" id="KW-1185">Reference proteome</keyword>
<keyword evidence="8 12" id="KW-0256">Endoplasmic reticulum</keyword>
<dbReference type="SUPFAM" id="SSF53756">
    <property type="entry name" value="UDP-Glycosyltransferase/glycogen phosphorylase"/>
    <property type="match status" value="1"/>
</dbReference>
<evidence type="ECO:0000313" key="15">
    <source>
        <dbReference type="EMBL" id="ORZ06920.1"/>
    </source>
</evidence>
<dbReference type="OrthoDB" id="2276068at2759"/>
<proteinExistence type="inferred from homology"/>
<name>A0A1X2I0V8_9FUNG</name>
<evidence type="ECO:0000313" key="16">
    <source>
        <dbReference type="Proteomes" id="UP000193560"/>
    </source>
</evidence>
<dbReference type="CDD" id="cd03806">
    <property type="entry name" value="GT4_ALG11-like"/>
    <property type="match status" value="1"/>
</dbReference>
<evidence type="ECO:0000259" key="13">
    <source>
        <dbReference type="Pfam" id="PF00534"/>
    </source>
</evidence>
<dbReference type="Pfam" id="PF15924">
    <property type="entry name" value="ALG11_N"/>
    <property type="match status" value="1"/>
</dbReference>
<evidence type="ECO:0000256" key="9">
    <source>
        <dbReference type="ARBA" id="ARBA00022989"/>
    </source>
</evidence>
<protein>
    <recommendedName>
        <fullName evidence="4 12">GDP-Man:Man(3)GlcNAc(2)-PP-Dol alpha-1,2-mannosyltransferase</fullName>
        <ecNumber evidence="3 12">2.4.1.131</ecNumber>
    </recommendedName>
</protein>